<dbReference type="SUPFAM" id="SSF48371">
    <property type="entry name" value="ARM repeat"/>
    <property type="match status" value="1"/>
</dbReference>
<reference evidence="1 2" key="1">
    <citation type="submission" date="2024-04" db="EMBL/GenBank/DDBJ databases">
        <title>Novel species of the genus Ideonella isolated from streams.</title>
        <authorList>
            <person name="Lu H."/>
        </authorList>
    </citation>
    <scope>NUCLEOTIDE SEQUENCE [LARGE SCALE GENOMIC DNA]</scope>
    <source>
        <strain evidence="1 2">LYT19W</strain>
    </source>
</reference>
<dbReference type="EMBL" id="JBBUTI010000011">
    <property type="protein sequence ID" value="MEK8047869.1"/>
    <property type="molecule type" value="Genomic_DNA"/>
</dbReference>
<accession>A0ABU9CAY9</accession>
<dbReference type="InterPro" id="IPR016024">
    <property type="entry name" value="ARM-type_fold"/>
</dbReference>
<proteinExistence type="predicted"/>
<dbReference type="RefSeq" id="WP_341400171.1">
    <property type="nucleotide sequence ID" value="NZ_JBBUTI010000011.1"/>
</dbReference>
<protein>
    <submittedName>
        <fullName evidence="1">DNA alkylation repair protein</fullName>
    </submittedName>
</protein>
<keyword evidence="2" id="KW-1185">Reference proteome</keyword>
<dbReference type="Gene3D" id="1.25.40.290">
    <property type="entry name" value="ARM repeat domains"/>
    <property type="match status" value="1"/>
</dbReference>
<gene>
    <name evidence="1" type="ORF">AACH00_16030</name>
</gene>
<sequence>MAEPFRNLINTDTVALAAQHLQRAWPLFDAVAFARQASDGLDGLDMKARAMQIATALQAHLPANFGDAASVIEAALAPPGNADSQGDDLGQLRAGPHGLAGWVVWPLGEFVARAGQHDVPRAMAALHALTQRFSAEFAIRPFIQAAPEQVYPILHQWVNDPSAHVRRLVSEGSRPRLPWGLRLQALVADPTPSLPLLLALQDDPSLYVRRSVANHLNDIAKDHPGLVADWLHQHLPAATAARRSLLRHASRSLVKDGHAPTLSAWGLGQPLLGQAALALQASEVHLGGSLPMAVTLASTADQPQTLVVDYVVHHVKANGQTSPKVFKGWSLTLAPGETRELQRQHPVRPITSRRYFAGTHRVVLQVNGTPVAEAQFLLHV</sequence>
<comment type="caution">
    <text evidence="1">The sequence shown here is derived from an EMBL/GenBank/DDBJ whole genome shotgun (WGS) entry which is preliminary data.</text>
</comment>
<evidence type="ECO:0000313" key="2">
    <source>
        <dbReference type="Proteomes" id="UP001379945"/>
    </source>
</evidence>
<dbReference type="Proteomes" id="UP001379945">
    <property type="component" value="Unassembled WGS sequence"/>
</dbReference>
<name>A0ABU9CAY9_9BURK</name>
<evidence type="ECO:0000313" key="1">
    <source>
        <dbReference type="EMBL" id="MEK8047869.1"/>
    </source>
</evidence>
<organism evidence="1 2">
    <name type="scientific">Ideonella margarita</name>
    <dbReference type="NCBI Taxonomy" id="2984191"/>
    <lineage>
        <taxon>Bacteria</taxon>
        <taxon>Pseudomonadati</taxon>
        <taxon>Pseudomonadota</taxon>
        <taxon>Betaproteobacteria</taxon>
        <taxon>Burkholderiales</taxon>
        <taxon>Sphaerotilaceae</taxon>
        <taxon>Ideonella</taxon>
    </lineage>
</organism>